<organism evidence="1 2">
    <name type="scientific">Ditylenchus destructor</name>
    <dbReference type="NCBI Taxonomy" id="166010"/>
    <lineage>
        <taxon>Eukaryota</taxon>
        <taxon>Metazoa</taxon>
        <taxon>Ecdysozoa</taxon>
        <taxon>Nematoda</taxon>
        <taxon>Chromadorea</taxon>
        <taxon>Rhabditida</taxon>
        <taxon>Tylenchina</taxon>
        <taxon>Tylenchomorpha</taxon>
        <taxon>Sphaerularioidea</taxon>
        <taxon>Anguinidae</taxon>
        <taxon>Anguininae</taxon>
        <taxon>Ditylenchus</taxon>
    </lineage>
</organism>
<keyword evidence="2" id="KW-1185">Reference proteome</keyword>
<comment type="caution">
    <text evidence="1">The sequence shown here is derived from an EMBL/GenBank/DDBJ whole genome shotgun (WGS) entry which is preliminary data.</text>
</comment>
<evidence type="ECO:0000313" key="1">
    <source>
        <dbReference type="EMBL" id="KAI1704097.1"/>
    </source>
</evidence>
<gene>
    <name evidence="1" type="ORF">DdX_14460</name>
</gene>
<proteinExistence type="predicted"/>
<dbReference type="Proteomes" id="UP001201812">
    <property type="component" value="Unassembled WGS sequence"/>
</dbReference>
<dbReference type="AlphaFoldDB" id="A0AAD4MU51"/>
<reference evidence="1" key="1">
    <citation type="submission" date="2022-01" db="EMBL/GenBank/DDBJ databases">
        <title>Genome Sequence Resource for Two Populations of Ditylenchus destructor, the Migratory Endoparasitic Phytonematode.</title>
        <authorList>
            <person name="Zhang H."/>
            <person name="Lin R."/>
            <person name="Xie B."/>
        </authorList>
    </citation>
    <scope>NUCLEOTIDE SEQUENCE</scope>
    <source>
        <strain evidence="1">BazhouSP</strain>
    </source>
</reference>
<sequence>MQLQLQHQIGASMATIREEVTGRLRMATALISSFELPLLVFVATDPKVCICGKGVAPLRPLALQIITSSTNHLSHL</sequence>
<name>A0AAD4MU51_9BILA</name>
<dbReference type="EMBL" id="JAKKPZ010000072">
    <property type="protein sequence ID" value="KAI1704097.1"/>
    <property type="molecule type" value="Genomic_DNA"/>
</dbReference>
<evidence type="ECO:0000313" key="2">
    <source>
        <dbReference type="Proteomes" id="UP001201812"/>
    </source>
</evidence>
<protein>
    <submittedName>
        <fullName evidence="1">Uncharacterized protein</fullName>
    </submittedName>
</protein>
<accession>A0AAD4MU51</accession>